<name>A0A5A5TIK8_9CHLR</name>
<dbReference type="InterPro" id="IPR037401">
    <property type="entry name" value="SnoaL-like"/>
</dbReference>
<feature type="domain" description="SnoaL-like" evidence="1">
    <location>
        <begin position="24"/>
        <end position="130"/>
    </location>
</feature>
<accession>A0A5A5TIK8</accession>
<dbReference type="InterPro" id="IPR032710">
    <property type="entry name" value="NTF2-like_dom_sf"/>
</dbReference>
<evidence type="ECO:0000313" key="3">
    <source>
        <dbReference type="Proteomes" id="UP000322530"/>
    </source>
</evidence>
<comment type="caution">
    <text evidence="2">The sequence shown here is derived from an EMBL/GenBank/DDBJ whole genome shotgun (WGS) entry which is preliminary data.</text>
</comment>
<gene>
    <name evidence="2" type="ORF">KDI_47260</name>
</gene>
<dbReference type="Pfam" id="PF12680">
    <property type="entry name" value="SnoaL_2"/>
    <property type="match status" value="1"/>
</dbReference>
<keyword evidence="3" id="KW-1185">Reference proteome</keyword>
<organism evidence="2 3">
    <name type="scientific">Dictyobacter arantiisoli</name>
    <dbReference type="NCBI Taxonomy" id="2014874"/>
    <lineage>
        <taxon>Bacteria</taxon>
        <taxon>Bacillati</taxon>
        <taxon>Chloroflexota</taxon>
        <taxon>Ktedonobacteria</taxon>
        <taxon>Ktedonobacterales</taxon>
        <taxon>Dictyobacteraceae</taxon>
        <taxon>Dictyobacter</taxon>
    </lineage>
</organism>
<dbReference type="AlphaFoldDB" id="A0A5A5TIK8"/>
<reference evidence="2 3" key="1">
    <citation type="submission" date="2019-01" db="EMBL/GenBank/DDBJ databases">
        <title>Draft genome sequence of Dictyobacter sp. Uno17.</title>
        <authorList>
            <person name="Wang C.M."/>
            <person name="Zheng Y."/>
            <person name="Sakai Y."/>
            <person name="Abe K."/>
            <person name="Yokota A."/>
            <person name="Yabe S."/>
        </authorList>
    </citation>
    <scope>NUCLEOTIDE SEQUENCE [LARGE SCALE GENOMIC DNA]</scope>
    <source>
        <strain evidence="2 3">Uno17</strain>
    </source>
</reference>
<sequence>MQSDKDNYRTDEDLFVHSELGPLVLAWIAAFNAHDVKQIASFYTQDAELFDSGMKRARRGRDEIIGWFTQRFQKMPAIQYMPTHSFFNAQEAVVCWIASGNTPVLLGQRWLSHPFEVEGVSIFRIQAGSIQWQHGYYDHLQIVERVLPPLRWLPLKL</sequence>
<dbReference type="Gene3D" id="3.10.450.50">
    <property type="match status" value="1"/>
</dbReference>
<evidence type="ECO:0000313" key="2">
    <source>
        <dbReference type="EMBL" id="GCF11162.1"/>
    </source>
</evidence>
<evidence type="ECO:0000259" key="1">
    <source>
        <dbReference type="Pfam" id="PF12680"/>
    </source>
</evidence>
<dbReference type="RefSeq" id="WP_149404008.1">
    <property type="nucleotide sequence ID" value="NZ_BIXY01000097.1"/>
</dbReference>
<dbReference type="EMBL" id="BIXY01000097">
    <property type="protein sequence ID" value="GCF11162.1"/>
    <property type="molecule type" value="Genomic_DNA"/>
</dbReference>
<dbReference type="SUPFAM" id="SSF54427">
    <property type="entry name" value="NTF2-like"/>
    <property type="match status" value="1"/>
</dbReference>
<dbReference type="OrthoDB" id="1115105at2"/>
<proteinExistence type="predicted"/>
<dbReference type="Proteomes" id="UP000322530">
    <property type="component" value="Unassembled WGS sequence"/>
</dbReference>
<protein>
    <recommendedName>
        <fullName evidence="1">SnoaL-like domain-containing protein</fullName>
    </recommendedName>
</protein>